<sequence>MNRKWTRKWIPLLLDPGFCHKCHNAKFNFAPCYV</sequence>
<evidence type="ECO:0000313" key="2">
    <source>
        <dbReference type="Proteomes" id="UP000055048"/>
    </source>
</evidence>
<comment type="caution">
    <text evidence="1">The sequence shown here is derived from an EMBL/GenBank/DDBJ whole genome shotgun (WGS) entry which is preliminary data.</text>
</comment>
<proteinExistence type="predicted"/>
<gene>
    <name evidence="1" type="ORF">T05_10053</name>
</gene>
<evidence type="ECO:0000313" key="1">
    <source>
        <dbReference type="EMBL" id="KRX28537.1"/>
    </source>
</evidence>
<accession>A0A0V0SPE7</accession>
<keyword evidence="2" id="KW-1185">Reference proteome</keyword>
<name>A0A0V0SPE7_9BILA</name>
<reference evidence="1 2" key="1">
    <citation type="submission" date="2015-01" db="EMBL/GenBank/DDBJ databases">
        <title>Evolution of Trichinella species and genotypes.</title>
        <authorList>
            <person name="Korhonen P.K."/>
            <person name="Edoardo P."/>
            <person name="Giuseppe L.R."/>
            <person name="Gasser R.B."/>
        </authorList>
    </citation>
    <scope>NUCLEOTIDE SEQUENCE [LARGE SCALE GENOMIC DNA]</scope>
    <source>
        <strain evidence="1">ISS417</strain>
    </source>
</reference>
<dbReference type="AlphaFoldDB" id="A0A0V0SPE7"/>
<organism evidence="1 2">
    <name type="scientific">Trichinella murrelli</name>
    <dbReference type="NCBI Taxonomy" id="144512"/>
    <lineage>
        <taxon>Eukaryota</taxon>
        <taxon>Metazoa</taxon>
        <taxon>Ecdysozoa</taxon>
        <taxon>Nematoda</taxon>
        <taxon>Enoplea</taxon>
        <taxon>Dorylaimia</taxon>
        <taxon>Trichinellida</taxon>
        <taxon>Trichinellidae</taxon>
        <taxon>Trichinella</taxon>
    </lineage>
</organism>
<dbReference type="EMBL" id="JYDJ01004453">
    <property type="protein sequence ID" value="KRX28537.1"/>
    <property type="molecule type" value="Genomic_DNA"/>
</dbReference>
<dbReference type="Proteomes" id="UP000055048">
    <property type="component" value="Unassembled WGS sequence"/>
</dbReference>
<protein>
    <submittedName>
        <fullName evidence="1">Uncharacterized protein</fullName>
    </submittedName>
</protein>